<comment type="subcellular location">
    <subcellularLocation>
        <location evidence="2 10">Cell membrane</location>
        <topology evidence="2 10">Lipid-anchor</topology>
    </subcellularLocation>
</comment>
<dbReference type="Gene3D" id="3.40.190.10">
    <property type="entry name" value="Periplasmic binding protein-like II"/>
    <property type="match status" value="2"/>
</dbReference>
<dbReference type="GO" id="GO:0006817">
    <property type="term" value="P:phosphate ion transport"/>
    <property type="evidence" value="ECO:0007669"/>
    <property type="project" value="UniProtKB-UniRule"/>
</dbReference>
<reference evidence="13 14" key="1">
    <citation type="submission" date="2019-07" db="EMBL/GenBank/DDBJ databases">
        <title>Whole genome shotgun sequence of Marinococcus halophilus NBRC 102359.</title>
        <authorList>
            <person name="Hosoyama A."/>
            <person name="Uohara A."/>
            <person name="Ohji S."/>
            <person name="Ichikawa N."/>
        </authorList>
    </citation>
    <scope>NUCLEOTIDE SEQUENCE [LARGE SCALE GENOMIC DNA]</scope>
    <source>
        <strain evidence="13 14">NBRC 102359</strain>
    </source>
</reference>
<organism evidence="13 14">
    <name type="scientific">Marinococcus halophilus</name>
    <dbReference type="NCBI Taxonomy" id="1371"/>
    <lineage>
        <taxon>Bacteria</taxon>
        <taxon>Bacillati</taxon>
        <taxon>Bacillota</taxon>
        <taxon>Bacilli</taxon>
        <taxon>Bacillales</taxon>
        <taxon>Bacillaceae</taxon>
        <taxon>Marinococcus</taxon>
    </lineage>
</organism>
<accession>A0A510Y3Z8</accession>
<dbReference type="RefSeq" id="WP_233133331.1">
    <property type="nucleotide sequence ID" value="NZ_BJUN01000004.1"/>
</dbReference>
<keyword evidence="5 10" id="KW-0813">Transport</keyword>
<dbReference type="GO" id="GO:0042301">
    <property type="term" value="F:phosphate ion binding"/>
    <property type="evidence" value="ECO:0007669"/>
    <property type="project" value="UniProtKB-UniRule"/>
</dbReference>
<dbReference type="InterPro" id="IPR050811">
    <property type="entry name" value="Phosphate_ABC_transporter"/>
</dbReference>
<keyword evidence="8 10" id="KW-0564">Palmitate</keyword>
<protein>
    <recommendedName>
        <fullName evidence="10">Phosphate-binding protein</fullName>
    </recommendedName>
</protein>
<comment type="similarity">
    <text evidence="3 10">Belongs to the PstS family.</text>
</comment>
<dbReference type="Proteomes" id="UP000321051">
    <property type="component" value="Unassembled WGS sequence"/>
</dbReference>
<dbReference type="EMBL" id="BJUN01000004">
    <property type="protein sequence ID" value="GEK58048.1"/>
    <property type="molecule type" value="Genomic_DNA"/>
</dbReference>
<proteinExistence type="inferred from homology"/>
<dbReference type="STRING" id="1371.GCA_900166605_02071"/>
<feature type="domain" description="PBP" evidence="12">
    <location>
        <begin position="49"/>
        <end position="300"/>
    </location>
</feature>
<evidence type="ECO:0000256" key="1">
    <source>
        <dbReference type="ARBA" id="ARBA00002841"/>
    </source>
</evidence>
<dbReference type="PROSITE" id="PS51257">
    <property type="entry name" value="PROKAR_LIPOPROTEIN"/>
    <property type="match status" value="1"/>
</dbReference>
<evidence type="ECO:0000256" key="7">
    <source>
        <dbReference type="ARBA" id="ARBA00022729"/>
    </source>
</evidence>
<evidence type="ECO:0000256" key="3">
    <source>
        <dbReference type="ARBA" id="ARBA00008725"/>
    </source>
</evidence>
<keyword evidence="14" id="KW-1185">Reference proteome</keyword>
<comment type="function">
    <text evidence="10">Involved in the system for phosphate transport across the cytoplasmic membrane.</text>
</comment>
<evidence type="ECO:0000259" key="12">
    <source>
        <dbReference type="Pfam" id="PF12849"/>
    </source>
</evidence>
<evidence type="ECO:0000256" key="8">
    <source>
        <dbReference type="ARBA" id="ARBA00023139"/>
    </source>
</evidence>
<dbReference type="GO" id="GO:0005886">
    <property type="term" value="C:plasma membrane"/>
    <property type="evidence" value="ECO:0007669"/>
    <property type="project" value="UniProtKB-SubCell"/>
</dbReference>
<dbReference type="NCBIfam" id="TIGR02136">
    <property type="entry name" value="ptsS_2"/>
    <property type="match status" value="1"/>
</dbReference>
<evidence type="ECO:0000313" key="14">
    <source>
        <dbReference type="Proteomes" id="UP000321051"/>
    </source>
</evidence>
<dbReference type="PANTHER" id="PTHR30570:SF1">
    <property type="entry name" value="PHOSPHATE-BINDING PROTEIN PSTS"/>
    <property type="match status" value="1"/>
</dbReference>
<gene>
    <name evidence="13" type="primary">pstS</name>
    <name evidence="13" type="ORF">MHA01_09530</name>
</gene>
<dbReference type="CDD" id="cd13654">
    <property type="entry name" value="PBP2_phosphate_like_2"/>
    <property type="match status" value="1"/>
</dbReference>
<keyword evidence="9 10" id="KW-0449">Lipoprotein</keyword>
<evidence type="ECO:0000256" key="5">
    <source>
        <dbReference type="ARBA" id="ARBA00022448"/>
    </source>
</evidence>
<keyword evidence="7 10" id="KW-0732">Signal</keyword>
<feature type="region of interest" description="Disordered" evidence="11">
    <location>
        <begin position="24"/>
        <end position="59"/>
    </location>
</feature>
<dbReference type="PANTHER" id="PTHR30570">
    <property type="entry name" value="PERIPLASMIC PHOSPHATE BINDING COMPONENT OF PHOSPHATE ABC TRANSPORTER"/>
    <property type="match status" value="1"/>
</dbReference>
<comment type="function">
    <text evidence="1">Part of the ABC transporter complex PstSACB involved in phosphate import.</text>
</comment>
<dbReference type="Pfam" id="PF12849">
    <property type="entry name" value="PBP_like_2"/>
    <property type="match status" value="1"/>
</dbReference>
<evidence type="ECO:0000256" key="2">
    <source>
        <dbReference type="ARBA" id="ARBA00004193"/>
    </source>
</evidence>
<evidence type="ECO:0000256" key="10">
    <source>
        <dbReference type="RuleBase" id="RU367119"/>
    </source>
</evidence>
<comment type="caution">
    <text evidence="13">The sequence shown here is derived from an EMBL/GenBank/DDBJ whole genome shotgun (WGS) entry which is preliminary data.</text>
</comment>
<keyword evidence="10" id="KW-0472">Membrane</keyword>
<dbReference type="InterPro" id="IPR011862">
    <property type="entry name" value="Phos-bd"/>
</dbReference>
<feature type="chain" id="PRO_5027165158" description="Phosphate-binding protein" evidence="10">
    <location>
        <begin position="22"/>
        <end position="334"/>
    </location>
</feature>
<dbReference type="AlphaFoldDB" id="A0A510Y3Z8"/>
<evidence type="ECO:0000256" key="9">
    <source>
        <dbReference type="ARBA" id="ARBA00023288"/>
    </source>
</evidence>
<comment type="subunit">
    <text evidence="4 10">The complex is composed of two ATP-binding proteins (PstB), two transmembrane proteins (PstC and PstA) and a solute-binding protein (PstS).</text>
</comment>
<keyword evidence="6 10" id="KW-0592">Phosphate transport</keyword>
<dbReference type="SUPFAM" id="SSF53850">
    <property type="entry name" value="Periplasmic binding protein-like II"/>
    <property type="match status" value="1"/>
</dbReference>
<feature type="compositionally biased region" description="Low complexity" evidence="11">
    <location>
        <begin position="32"/>
        <end position="47"/>
    </location>
</feature>
<feature type="signal peptide" evidence="10">
    <location>
        <begin position="1"/>
        <end position="21"/>
    </location>
</feature>
<evidence type="ECO:0000256" key="11">
    <source>
        <dbReference type="SAM" id="MobiDB-lite"/>
    </source>
</evidence>
<evidence type="ECO:0000256" key="4">
    <source>
        <dbReference type="ARBA" id="ARBA00011529"/>
    </source>
</evidence>
<name>A0A510Y3Z8_MARHA</name>
<sequence length="334" mass="36009">MNFKKVWMIPTFATLAVFASACGGGGEEPGGSEESSGSEGSGEESAGQEGGGSGDIAIDGSSTVFPIMEAVSEEFQQEHGDIEAPVGVSGSGGGFERFIAGETDLSNASRPIEQEEEEALEEAGIEYTELELAYDGITVAVNTENDFVDNLTFEELSQIFADGSDAQNWSDIRDSWPEEPIDIYAPGTDSGTYDYFSEAVLEEGDINREAQLSEDDNVLVNGVAGSQNAIGFFGYAYYAENQDSLKAVPIVPEEDGNEGIEPSEETINDQSYPLARPLFTYVKNESLQQNEDVVEYVRFMNENAGSLAEEVGYVAAPEEVYEENAQKIDEVVNQ</sequence>
<evidence type="ECO:0000313" key="13">
    <source>
        <dbReference type="EMBL" id="GEK58048.1"/>
    </source>
</evidence>
<evidence type="ECO:0000256" key="6">
    <source>
        <dbReference type="ARBA" id="ARBA00022592"/>
    </source>
</evidence>
<dbReference type="InterPro" id="IPR024370">
    <property type="entry name" value="PBP_domain"/>
</dbReference>
<keyword evidence="10" id="KW-1003">Cell membrane</keyword>